<dbReference type="Gene3D" id="1.20.920.10">
    <property type="entry name" value="Bromodomain-like"/>
    <property type="match status" value="1"/>
</dbReference>
<feature type="compositionally biased region" description="Acidic residues" evidence="3">
    <location>
        <begin position="175"/>
        <end position="184"/>
    </location>
</feature>
<dbReference type="eggNOG" id="ENOG502QRPS">
    <property type="taxonomic scope" value="Eukaryota"/>
</dbReference>
<name>S8EHV3_FOMSC</name>
<feature type="region of interest" description="Disordered" evidence="3">
    <location>
        <begin position="175"/>
        <end position="402"/>
    </location>
</feature>
<feature type="region of interest" description="Disordered" evidence="3">
    <location>
        <begin position="134"/>
        <end position="163"/>
    </location>
</feature>
<dbReference type="InterPro" id="IPR036427">
    <property type="entry name" value="Bromodomain-like_sf"/>
</dbReference>
<dbReference type="PROSITE" id="PS50014">
    <property type="entry name" value="BROMODOMAIN_2"/>
    <property type="match status" value="1"/>
</dbReference>
<dbReference type="STRING" id="743788.S8EHV3"/>
<dbReference type="EMBL" id="KE504129">
    <property type="protein sequence ID" value="EPT03793.1"/>
    <property type="molecule type" value="Genomic_DNA"/>
</dbReference>
<dbReference type="HOGENOM" id="CLU_022084_1_0_1"/>
<dbReference type="GO" id="GO:0035267">
    <property type="term" value="C:NuA4 histone acetyltransferase complex"/>
    <property type="evidence" value="ECO:0007669"/>
    <property type="project" value="TreeGrafter"/>
</dbReference>
<feature type="compositionally biased region" description="Low complexity" evidence="3">
    <location>
        <begin position="267"/>
        <end position="280"/>
    </location>
</feature>
<dbReference type="OrthoDB" id="1742084at2759"/>
<dbReference type="InParanoid" id="S8EHV3"/>
<dbReference type="AlphaFoldDB" id="S8EHV3"/>
<dbReference type="PANTHER" id="PTHR15398">
    <property type="entry name" value="BROMODOMAIN-CONTAINING PROTEIN 8"/>
    <property type="match status" value="1"/>
</dbReference>
<dbReference type="SMART" id="SM00297">
    <property type="entry name" value="BROMO"/>
    <property type="match status" value="1"/>
</dbReference>
<feature type="compositionally biased region" description="Basic and acidic residues" evidence="3">
    <location>
        <begin position="344"/>
        <end position="356"/>
    </location>
</feature>
<feature type="domain" description="Bromo" evidence="4">
    <location>
        <begin position="420"/>
        <end position="490"/>
    </location>
</feature>
<sequence length="516" mass="57406">MAAGGRSRKTEVDASSLNNVDRLILCQAVYEYGSNDWPEVARVLSTHPMISRPKLFTSQTCSLIYTQLMDDAQFECSDALAARRAPVHNQLAFIHWQRRLQELKDLITAEETRFKTLVQEIDDIRAGRWDNKIRTDIGLPPEEDETPPAEETPATEAAVEEEEPIQLGSVDMEVEEAAEVEEQADSAIEAHPEDSASSQEVPESDLTPAELSSPLKAAENATDDVSDVGQPPRGAVEEELAPLEPSEHTPQGAEEAQDADVDMEIEAATPQSATAASPQPVAEERPVSPSKDTADEAEAQTGQDEEPPTTTPAESPETALADMVEDTNQPKLQESTASTPSVDEPQRMEGKRKATEMDDSMSDSLRERKRPRDDSEPVDDEDATPSTGTRRRMGRPPAVDNPVVSKRFQNMIGMLHSQISQHRYGNIFHNPIRKAEAPDYHDIVKRPMDLKTIKSRIKDGLISNSLEFQRDVYLMLANAMMYNRPGSDVYHMAEEMMQESEVQINSFRQTEGFHRM</sequence>
<evidence type="ECO:0000313" key="5">
    <source>
        <dbReference type="EMBL" id="EPT03793.1"/>
    </source>
</evidence>
<evidence type="ECO:0000256" key="3">
    <source>
        <dbReference type="SAM" id="MobiDB-lite"/>
    </source>
</evidence>
<evidence type="ECO:0000259" key="4">
    <source>
        <dbReference type="PROSITE" id="PS50014"/>
    </source>
</evidence>
<feature type="compositionally biased region" description="Basic and acidic residues" evidence="3">
    <location>
        <begin position="364"/>
        <end position="375"/>
    </location>
</feature>
<keyword evidence="1 2" id="KW-0103">Bromodomain</keyword>
<proteinExistence type="predicted"/>
<evidence type="ECO:0000256" key="2">
    <source>
        <dbReference type="PROSITE-ProRule" id="PRU00035"/>
    </source>
</evidence>
<organism evidence="5 6">
    <name type="scientific">Fomitopsis schrenkii</name>
    <name type="common">Brown rot fungus</name>
    <dbReference type="NCBI Taxonomy" id="2126942"/>
    <lineage>
        <taxon>Eukaryota</taxon>
        <taxon>Fungi</taxon>
        <taxon>Dikarya</taxon>
        <taxon>Basidiomycota</taxon>
        <taxon>Agaricomycotina</taxon>
        <taxon>Agaricomycetes</taxon>
        <taxon>Polyporales</taxon>
        <taxon>Fomitopsis</taxon>
    </lineage>
</organism>
<dbReference type="SUPFAM" id="SSF47370">
    <property type="entry name" value="Bromodomain"/>
    <property type="match status" value="1"/>
</dbReference>
<dbReference type="Pfam" id="PF00439">
    <property type="entry name" value="Bromodomain"/>
    <property type="match status" value="1"/>
</dbReference>
<dbReference type="PRINTS" id="PR00503">
    <property type="entry name" value="BROMODOMAIN"/>
</dbReference>
<reference evidence="5 6" key="1">
    <citation type="journal article" date="2012" name="Science">
        <title>The Paleozoic origin of enzymatic lignin decomposition reconstructed from 31 fungal genomes.</title>
        <authorList>
            <person name="Floudas D."/>
            <person name="Binder M."/>
            <person name="Riley R."/>
            <person name="Barry K."/>
            <person name="Blanchette R.A."/>
            <person name="Henrissat B."/>
            <person name="Martinez A.T."/>
            <person name="Otillar R."/>
            <person name="Spatafora J.W."/>
            <person name="Yadav J.S."/>
            <person name="Aerts A."/>
            <person name="Benoit I."/>
            <person name="Boyd A."/>
            <person name="Carlson A."/>
            <person name="Copeland A."/>
            <person name="Coutinho P.M."/>
            <person name="de Vries R.P."/>
            <person name="Ferreira P."/>
            <person name="Findley K."/>
            <person name="Foster B."/>
            <person name="Gaskell J."/>
            <person name="Glotzer D."/>
            <person name="Gorecki P."/>
            <person name="Heitman J."/>
            <person name="Hesse C."/>
            <person name="Hori C."/>
            <person name="Igarashi K."/>
            <person name="Jurgens J.A."/>
            <person name="Kallen N."/>
            <person name="Kersten P."/>
            <person name="Kohler A."/>
            <person name="Kuees U."/>
            <person name="Kumar T.K.A."/>
            <person name="Kuo A."/>
            <person name="LaButti K."/>
            <person name="Larrondo L.F."/>
            <person name="Lindquist E."/>
            <person name="Ling A."/>
            <person name="Lombard V."/>
            <person name="Lucas S."/>
            <person name="Lundell T."/>
            <person name="Martin R."/>
            <person name="McLaughlin D.J."/>
            <person name="Morgenstern I."/>
            <person name="Morin E."/>
            <person name="Murat C."/>
            <person name="Nagy L.G."/>
            <person name="Nolan M."/>
            <person name="Ohm R.A."/>
            <person name="Patyshakuliyeva A."/>
            <person name="Rokas A."/>
            <person name="Ruiz-Duenas F.J."/>
            <person name="Sabat G."/>
            <person name="Salamov A."/>
            <person name="Samejima M."/>
            <person name="Schmutz J."/>
            <person name="Slot J.C."/>
            <person name="St John F."/>
            <person name="Stenlid J."/>
            <person name="Sun H."/>
            <person name="Sun S."/>
            <person name="Syed K."/>
            <person name="Tsang A."/>
            <person name="Wiebenga A."/>
            <person name="Young D."/>
            <person name="Pisabarro A."/>
            <person name="Eastwood D.C."/>
            <person name="Martin F."/>
            <person name="Cullen D."/>
            <person name="Grigoriev I.V."/>
            <person name="Hibbett D.S."/>
        </authorList>
    </citation>
    <scope>NUCLEOTIDE SEQUENCE</scope>
    <source>
        <strain evidence="6">FP-58527</strain>
    </source>
</reference>
<feature type="compositionally biased region" description="Polar residues" evidence="3">
    <location>
        <begin position="326"/>
        <end position="341"/>
    </location>
</feature>
<protein>
    <recommendedName>
        <fullName evidence="4">Bromo domain-containing protein</fullName>
    </recommendedName>
</protein>
<dbReference type="GO" id="GO:0006325">
    <property type="term" value="P:chromatin organization"/>
    <property type="evidence" value="ECO:0007669"/>
    <property type="project" value="UniProtKB-ARBA"/>
</dbReference>
<accession>S8EHV3</accession>
<dbReference type="PANTHER" id="PTHR15398:SF4">
    <property type="entry name" value="BROMODOMAIN-CONTAINING PROTEIN 8 ISOFORM X1"/>
    <property type="match status" value="1"/>
</dbReference>
<feature type="compositionally biased region" description="Acidic residues" evidence="3">
    <location>
        <begin position="255"/>
        <end position="265"/>
    </location>
</feature>
<dbReference type="InterPro" id="IPR001487">
    <property type="entry name" value="Bromodomain"/>
</dbReference>
<dbReference type="Proteomes" id="UP000015241">
    <property type="component" value="Unassembled WGS sequence"/>
</dbReference>
<evidence type="ECO:0000256" key="1">
    <source>
        <dbReference type="ARBA" id="ARBA00023117"/>
    </source>
</evidence>
<feature type="compositionally biased region" description="Acidic residues" evidence="3">
    <location>
        <begin position="295"/>
        <end position="307"/>
    </location>
</feature>
<gene>
    <name evidence="5" type="ORF">FOMPIDRAFT_1046823</name>
</gene>
<keyword evidence="6" id="KW-1185">Reference proteome</keyword>
<evidence type="ECO:0000313" key="6">
    <source>
        <dbReference type="Proteomes" id="UP000015241"/>
    </source>
</evidence>